<keyword evidence="2" id="KW-0732">Signal</keyword>
<dbReference type="KEGG" id="nano:G5V58_08095"/>
<dbReference type="AlphaFoldDB" id="A0A6G6WC65"/>
<dbReference type="EMBL" id="CP049257">
    <property type="protein sequence ID" value="QIG42747.1"/>
    <property type="molecule type" value="Genomic_DNA"/>
</dbReference>
<evidence type="ECO:0000313" key="4">
    <source>
        <dbReference type="EMBL" id="QIG42747.1"/>
    </source>
</evidence>
<dbReference type="Pfam" id="PF07675">
    <property type="entry name" value="Cleaved_Adhesin"/>
    <property type="match status" value="1"/>
</dbReference>
<reference evidence="4 5" key="1">
    <citation type="submission" date="2020-02" db="EMBL/GenBank/DDBJ databases">
        <title>Full genome sequence of Nocardioides sp. R-3366.</title>
        <authorList>
            <person name="Im W.-T."/>
        </authorList>
    </citation>
    <scope>NUCLEOTIDE SEQUENCE [LARGE SCALE GENOMIC DNA]</scope>
    <source>
        <strain evidence="4 5">R-3366</strain>
    </source>
</reference>
<dbReference type="InterPro" id="IPR011628">
    <property type="entry name" value="Cleaved_adhesin"/>
</dbReference>
<feature type="region of interest" description="Disordered" evidence="1">
    <location>
        <begin position="188"/>
        <end position="210"/>
    </location>
</feature>
<gene>
    <name evidence="4" type="ORF">G5V58_08095</name>
</gene>
<organism evidence="4 5">
    <name type="scientific">Nocardioides anomalus</name>
    <dbReference type="NCBI Taxonomy" id="2712223"/>
    <lineage>
        <taxon>Bacteria</taxon>
        <taxon>Bacillati</taxon>
        <taxon>Actinomycetota</taxon>
        <taxon>Actinomycetes</taxon>
        <taxon>Propionibacteriales</taxon>
        <taxon>Nocardioidaceae</taxon>
        <taxon>Nocardioides</taxon>
    </lineage>
</organism>
<dbReference type="Proteomes" id="UP000502996">
    <property type="component" value="Chromosome"/>
</dbReference>
<accession>A0A6G6WC65</accession>
<name>A0A6G6WC65_9ACTN</name>
<feature type="region of interest" description="Disordered" evidence="1">
    <location>
        <begin position="29"/>
        <end position="52"/>
    </location>
</feature>
<evidence type="ECO:0000256" key="2">
    <source>
        <dbReference type="SAM" id="SignalP"/>
    </source>
</evidence>
<evidence type="ECO:0000259" key="3">
    <source>
        <dbReference type="Pfam" id="PF07675"/>
    </source>
</evidence>
<protein>
    <recommendedName>
        <fullName evidence="3">Cleaved adhesin domain-containing protein</fullName>
    </recommendedName>
</protein>
<feature type="compositionally biased region" description="Low complexity" evidence="1">
    <location>
        <begin position="189"/>
        <end position="203"/>
    </location>
</feature>
<dbReference type="Gene3D" id="2.60.120.260">
    <property type="entry name" value="Galactose-binding domain-like"/>
    <property type="match status" value="2"/>
</dbReference>
<feature type="signal peptide" evidence="2">
    <location>
        <begin position="1"/>
        <end position="18"/>
    </location>
</feature>
<feature type="compositionally biased region" description="Polar residues" evidence="1">
    <location>
        <begin position="450"/>
        <end position="460"/>
    </location>
</feature>
<feature type="domain" description="Cleaved adhesin" evidence="3">
    <location>
        <begin position="39"/>
        <end position="176"/>
    </location>
</feature>
<keyword evidence="5" id="KW-1185">Reference proteome</keyword>
<evidence type="ECO:0000313" key="5">
    <source>
        <dbReference type="Proteomes" id="UP000502996"/>
    </source>
</evidence>
<evidence type="ECO:0000256" key="1">
    <source>
        <dbReference type="SAM" id="MobiDB-lite"/>
    </source>
</evidence>
<proteinExistence type="predicted"/>
<dbReference type="RefSeq" id="WP_165230874.1">
    <property type="nucleotide sequence ID" value="NZ_CP049257.1"/>
</dbReference>
<feature type="compositionally biased region" description="Polar residues" evidence="1">
    <location>
        <begin position="30"/>
        <end position="42"/>
    </location>
</feature>
<sequence>MATSLVVLAPFAAAPASAAELLGDGGFENATGNPLNSPSWTEADNRRSGSPLCSTSTCNGVSPHGGSRWVAFGGSPSTAPHNASVSQSVTFPSGGTALLTYWYANQAVSSCACATVRVQVDGTTVKTHTEGSSAQASYTQQTVNLSQYANGASHTVAFVYANTTSGTKVMSIDDVSLTYTAPPAVPRLTSVTPTSPNPSTSPVIRGTSDSGSTVRLYTTSGCTGTAVATVSASALSAGVPLTVTLGSTTTYRATATNAAGGVSACSAPLAYTADLPDGGFEAASGNPAVTPFWTAADSLAGTPVVTSSIYTPGSESAPRSGKAWVWFGGFPDAGHTGSVSQSVVLPAGGAVALTFWYRNSDVSAPYDAQLLVQVDGRTVRTITESTVADPAYTKQVVDLSAYADGTGHVLAFSYRNGGEGVTNMLVDDVSLSPVTGTRVPVPTVRGTSPATQGTSVTPSVVGSADPGSTVWLFPNASCTGTPLGSGSAAAFAGAGIPAQVPAGATTTLYAKASAVGRDDSACSTTSATYRSVAAPDTTLTKAPGSKVKTRKKKAKIVFAFTSTTPGATFQCSVDGGAYAACTSGVRLKLKAGKHTFAVRAVAAGLSDPTPATWTGKVKRKKKR</sequence>
<feature type="region of interest" description="Disordered" evidence="1">
    <location>
        <begin position="442"/>
        <end position="461"/>
    </location>
</feature>
<feature type="chain" id="PRO_5026331433" description="Cleaved adhesin domain-containing protein" evidence="2">
    <location>
        <begin position="19"/>
        <end position="623"/>
    </location>
</feature>